<name>A0ABY6CS41_9BACT</name>
<dbReference type="Pfam" id="PF01642">
    <property type="entry name" value="MM_CoA_mutase"/>
    <property type="match status" value="1"/>
</dbReference>
<accession>A0ABY6CS41</accession>
<evidence type="ECO:0000313" key="2">
    <source>
        <dbReference type="EMBL" id="UXP32188.1"/>
    </source>
</evidence>
<evidence type="ECO:0000313" key="3">
    <source>
        <dbReference type="Proteomes" id="UP001065174"/>
    </source>
</evidence>
<dbReference type="Proteomes" id="UP001065174">
    <property type="component" value="Chromosome"/>
</dbReference>
<evidence type="ECO:0000259" key="1">
    <source>
        <dbReference type="Pfam" id="PF01642"/>
    </source>
</evidence>
<keyword evidence="3" id="KW-1185">Reference proteome</keyword>
<sequence>MKAFGFSEFSSLSKDNWVESNLKTLGIEAFHEMFHRKFIVGMGVDSYYDRSDTEGLPQIDGFSHTTGWNYHERVASASTENLTEIQNLGVQGVILSDMKKLDGIALNELGNLLVSLETISADEWRRPKGEMSMDGFVFAYNLPLQKFQKYRTSMIDIRQGKSHNDILYEIVGALLQLHEKLKTVEEEDFGQFFEQLFIRTSISTSYYQEILKLRCLHSLFSAVLDQYDVDDVSIPILAELGTGLENMELEQQLIRLTSVMTSAILGGASDIEVALFADDYAKTRYRNVSNLLREEAYLSTVSDPLKGSYFFEKVGLDLSKEAWSRFQLVSKQADSSWFLSDYSQYQKLFA</sequence>
<dbReference type="InterPro" id="IPR016176">
    <property type="entry name" value="Cbl-dep_enz_cat"/>
</dbReference>
<dbReference type="SUPFAM" id="SSF51703">
    <property type="entry name" value="Cobalamin (vitamin B12)-dependent enzymes"/>
    <property type="match status" value="1"/>
</dbReference>
<proteinExistence type="predicted"/>
<dbReference type="Gene3D" id="3.20.20.240">
    <property type="entry name" value="Methylmalonyl-CoA mutase"/>
    <property type="match status" value="1"/>
</dbReference>
<dbReference type="InterPro" id="IPR006099">
    <property type="entry name" value="MeMalonylCoA_mutase_a/b_cat"/>
</dbReference>
<gene>
    <name evidence="2" type="ORF">N6H18_17755</name>
</gene>
<protein>
    <submittedName>
        <fullName evidence="2">Methylmalonyl-CoA mutase family protein</fullName>
    </submittedName>
</protein>
<organism evidence="2 3">
    <name type="scientific">Reichenbachiella agarivorans</name>
    <dbReference type="NCBI Taxonomy" id="2979464"/>
    <lineage>
        <taxon>Bacteria</taxon>
        <taxon>Pseudomonadati</taxon>
        <taxon>Bacteroidota</taxon>
        <taxon>Cytophagia</taxon>
        <taxon>Cytophagales</taxon>
        <taxon>Reichenbachiellaceae</taxon>
        <taxon>Reichenbachiella</taxon>
    </lineage>
</organism>
<reference evidence="2" key="1">
    <citation type="submission" date="2022-09" db="EMBL/GenBank/DDBJ databases">
        <title>Comparative genomics and taxonomic characterization of three novel marine species of genus Reichenbachiella exhibiting antioxidant and polysaccharide degradation activities.</title>
        <authorList>
            <person name="Muhammad N."/>
            <person name="Lee Y.-J."/>
            <person name="Ko J."/>
            <person name="Kim S.-G."/>
        </authorList>
    </citation>
    <scope>NUCLEOTIDE SEQUENCE</scope>
    <source>
        <strain evidence="2">BKB1-1</strain>
    </source>
</reference>
<feature type="domain" description="Methylmalonyl-CoA mutase alpha/beta chain catalytic" evidence="1">
    <location>
        <begin position="190"/>
        <end position="331"/>
    </location>
</feature>
<dbReference type="RefSeq" id="WP_262309624.1">
    <property type="nucleotide sequence ID" value="NZ_CP106679.1"/>
</dbReference>
<dbReference type="EMBL" id="CP106679">
    <property type="protein sequence ID" value="UXP32188.1"/>
    <property type="molecule type" value="Genomic_DNA"/>
</dbReference>